<evidence type="ECO:0000259" key="6">
    <source>
        <dbReference type="Pfam" id="PF02836"/>
    </source>
</evidence>
<dbReference type="InterPro" id="IPR051913">
    <property type="entry name" value="GH2_Domain-Containing"/>
</dbReference>
<dbReference type="PANTHER" id="PTHR42732">
    <property type="entry name" value="BETA-GALACTOSIDASE"/>
    <property type="match status" value="1"/>
</dbReference>
<evidence type="ECO:0000259" key="7">
    <source>
        <dbReference type="Pfam" id="PF02837"/>
    </source>
</evidence>
<keyword evidence="9" id="KW-1185">Reference proteome</keyword>
<comment type="similarity">
    <text evidence="1">Belongs to the glycosyl hydrolase 2 family.</text>
</comment>
<evidence type="ECO:0000313" key="9">
    <source>
        <dbReference type="Proteomes" id="UP000321926"/>
    </source>
</evidence>
<reference evidence="8 9" key="1">
    <citation type="submission" date="2019-08" db="EMBL/GenBank/DDBJ databases">
        <authorList>
            <person name="Shi S."/>
        </authorList>
    </citation>
    <scope>NUCLEOTIDE SEQUENCE [LARGE SCALE GENOMIC DNA]</scope>
    <source>
        <strain evidence="8 9">GY10130</strain>
    </source>
</reference>
<dbReference type="Pfam" id="PF02837">
    <property type="entry name" value="Glyco_hydro_2_N"/>
    <property type="match status" value="1"/>
</dbReference>
<proteinExistence type="inferred from homology"/>
<dbReference type="InterPro" id="IPR006102">
    <property type="entry name" value="Ig-like_GH2"/>
</dbReference>
<protein>
    <submittedName>
        <fullName evidence="8">Beta-galactosidase</fullName>
    </submittedName>
</protein>
<dbReference type="OrthoDB" id="1007335at2"/>
<feature type="domain" description="Glycoside hydrolase family 2 catalytic" evidence="6">
    <location>
        <begin position="356"/>
        <end position="493"/>
    </location>
</feature>
<dbReference type="InterPro" id="IPR006104">
    <property type="entry name" value="Glyco_hydro_2_N"/>
</dbReference>
<accession>A0A5C8KCN1</accession>
<dbReference type="AlphaFoldDB" id="A0A5C8KCN1"/>
<dbReference type="SUPFAM" id="SSF51445">
    <property type="entry name" value="(Trans)glycosidases"/>
    <property type="match status" value="1"/>
</dbReference>
<comment type="caution">
    <text evidence="8">The sequence shown here is derived from an EMBL/GenBank/DDBJ whole genome shotgun (WGS) entry which is preliminary data.</text>
</comment>
<feature type="signal peptide" evidence="4">
    <location>
        <begin position="1"/>
        <end position="21"/>
    </location>
</feature>
<evidence type="ECO:0000256" key="4">
    <source>
        <dbReference type="SAM" id="SignalP"/>
    </source>
</evidence>
<evidence type="ECO:0000259" key="5">
    <source>
        <dbReference type="Pfam" id="PF00703"/>
    </source>
</evidence>
<evidence type="ECO:0000256" key="1">
    <source>
        <dbReference type="ARBA" id="ARBA00007401"/>
    </source>
</evidence>
<feature type="domain" description="Glycoside hydrolase family 2 immunoglobulin-like beta-sandwich" evidence="5">
    <location>
        <begin position="220"/>
        <end position="314"/>
    </location>
</feature>
<dbReference type="SUPFAM" id="SSF49785">
    <property type="entry name" value="Galactose-binding domain-like"/>
    <property type="match status" value="1"/>
</dbReference>
<feature type="domain" description="Glycosyl hydrolases family 2 sugar binding" evidence="7">
    <location>
        <begin position="111"/>
        <end position="183"/>
    </location>
</feature>
<keyword evidence="3" id="KW-0326">Glycosidase</keyword>
<sequence length="619" mass="70277">MRKNRILLLLIFLLQAGLLTAQNSKWQPVVGKIMSPWADKVNPESPLPEYPRPQLVRENNWQNLNGLWDYAIVPKAQQSTKPTAFEGRILVPFAVESALSGVGKTVGAEQVLWYRKQVQVPAKLRRQQVLLHFGAVDWQCDVYVNGKKAGSHAGGYDPFSIDITSFLTNSSQQEIAVSVWDPSNDGPQPRGKQVKKPESIWYTPVTGIWQTVWLEAVPATYIAATRQTPSVDAGTVTVTANVEQAQANDRIRVSAWQGKKKLVEQEVAANAEAVLKLANPMLWTPENPHLYDLQVAVVRNNKVVDQVKSYFAMRKISMEPDANGIQRMLLNNEFVFQFGPLDQGWWPDGLYTAPTEEALKFDIEKTKEMGFNMIRKHVKVEPARWYYHCDRMGMLVWQDMPNGDWGQFWENNPGIEGRGGDMTRTPESEKIFRTEWAAIMSALHNFPSIVVWVPFNEAWGQFKTVEITEWTMQQDPSRLVNSASGGNFHPVGHIIDLHNYPDPAMPRADLFGQKQILVLGEYGGLGLPVEGHTWQDKDNWGYQSFKSTDELFKRYSSFIDRLEELIPRGLSAAVYTQTTDVEIETNGLITYDRKVVKLPAQKLKQVHSKLYKPNQVKLK</sequence>
<dbReference type="InterPro" id="IPR017853">
    <property type="entry name" value="GH"/>
</dbReference>
<dbReference type="Gene3D" id="2.60.120.260">
    <property type="entry name" value="Galactose-binding domain-like"/>
    <property type="match status" value="1"/>
</dbReference>
<keyword evidence="4" id="KW-0732">Signal</keyword>
<dbReference type="EMBL" id="VRTY01000019">
    <property type="protein sequence ID" value="TXK49104.1"/>
    <property type="molecule type" value="Genomic_DNA"/>
</dbReference>
<dbReference type="PANTHER" id="PTHR42732:SF2">
    <property type="entry name" value="BETA-MANNOSIDASE"/>
    <property type="match status" value="1"/>
</dbReference>
<dbReference type="SUPFAM" id="SSF49303">
    <property type="entry name" value="beta-Galactosidase/glucuronidase domain"/>
    <property type="match status" value="1"/>
</dbReference>
<dbReference type="Pfam" id="PF02836">
    <property type="entry name" value="Glyco_hydro_2_C"/>
    <property type="match status" value="1"/>
</dbReference>
<evidence type="ECO:0000256" key="3">
    <source>
        <dbReference type="ARBA" id="ARBA00023295"/>
    </source>
</evidence>
<keyword evidence="2" id="KW-0378">Hydrolase</keyword>
<dbReference type="Proteomes" id="UP000321926">
    <property type="component" value="Unassembled WGS sequence"/>
</dbReference>
<feature type="chain" id="PRO_5022857028" evidence="4">
    <location>
        <begin position="22"/>
        <end position="619"/>
    </location>
</feature>
<organism evidence="8 9">
    <name type="scientific">Pontibacter qinzhouensis</name>
    <dbReference type="NCBI Taxonomy" id="2603253"/>
    <lineage>
        <taxon>Bacteria</taxon>
        <taxon>Pseudomonadati</taxon>
        <taxon>Bacteroidota</taxon>
        <taxon>Cytophagia</taxon>
        <taxon>Cytophagales</taxon>
        <taxon>Hymenobacteraceae</taxon>
        <taxon>Pontibacter</taxon>
    </lineage>
</organism>
<dbReference type="Pfam" id="PF00703">
    <property type="entry name" value="Glyco_hydro_2"/>
    <property type="match status" value="1"/>
</dbReference>
<dbReference type="RefSeq" id="WP_147921003.1">
    <property type="nucleotide sequence ID" value="NZ_VRTY01000019.1"/>
</dbReference>
<dbReference type="Gene3D" id="2.60.40.10">
    <property type="entry name" value="Immunoglobulins"/>
    <property type="match status" value="1"/>
</dbReference>
<gene>
    <name evidence="8" type="ORF">FVR03_06895</name>
</gene>
<dbReference type="InterPro" id="IPR008979">
    <property type="entry name" value="Galactose-bd-like_sf"/>
</dbReference>
<dbReference type="InterPro" id="IPR036156">
    <property type="entry name" value="Beta-gal/glucu_dom_sf"/>
</dbReference>
<dbReference type="GO" id="GO:0005975">
    <property type="term" value="P:carbohydrate metabolic process"/>
    <property type="evidence" value="ECO:0007669"/>
    <property type="project" value="InterPro"/>
</dbReference>
<evidence type="ECO:0000256" key="2">
    <source>
        <dbReference type="ARBA" id="ARBA00022801"/>
    </source>
</evidence>
<dbReference type="InterPro" id="IPR006103">
    <property type="entry name" value="Glyco_hydro_2_cat"/>
</dbReference>
<dbReference type="Gene3D" id="3.20.20.80">
    <property type="entry name" value="Glycosidases"/>
    <property type="match status" value="1"/>
</dbReference>
<name>A0A5C8KCN1_9BACT</name>
<evidence type="ECO:0000313" key="8">
    <source>
        <dbReference type="EMBL" id="TXK49104.1"/>
    </source>
</evidence>
<dbReference type="InterPro" id="IPR013783">
    <property type="entry name" value="Ig-like_fold"/>
</dbReference>
<dbReference type="GO" id="GO:0004553">
    <property type="term" value="F:hydrolase activity, hydrolyzing O-glycosyl compounds"/>
    <property type="evidence" value="ECO:0007669"/>
    <property type="project" value="InterPro"/>
</dbReference>